<dbReference type="PANTHER" id="PTHR42884">
    <property type="entry name" value="PROPROTEIN CONVERTASE SUBTILISIN/KEXIN-RELATED"/>
    <property type="match status" value="1"/>
</dbReference>
<keyword evidence="11" id="KW-1185">Reference proteome</keyword>
<dbReference type="Proteomes" id="UP001403385">
    <property type="component" value="Unassembled WGS sequence"/>
</dbReference>
<evidence type="ECO:0000313" key="10">
    <source>
        <dbReference type="EMBL" id="MEN7547254.1"/>
    </source>
</evidence>
<evidence type="ECO:0000259" key="8">
    <source>
        <dbReference type="Pfam" id="PF00082"/>
    </source>
</evidence>
<dbReference type="AlphaFoldDB" id="A0AAW9S2X1"/>
<dbReference type="InterPro" id="IPR023827">
    <property type="entry name" value="Peptidase_S8_Asp-AS"/>
</dbReference>
<dbReference type="GO" id="GO:0016020">
    <property type="term" value="C:membrane"/>
    <property type="evidence" value="ECO:0007669"/>
    <property type="project" value="TreeGrafter"/>
</dbReference>
<feature type="active site" description="Charge relay system" evidence="4 5">
    <location>
        <position position="230"/>
    </location>
</feature>
<dbReference type="Gene3D" id="3.40.50.200">
    <property type="entry name" value="Peptidase S8/S53 domain"/>
    <property type="match status" value="1"/>
</dbReference>
<dbReference type="RefSeq" id="WP_346820039.1">
    <property type="nucleotide sequence ID" value="NZ_JBDKWZ010000002.1"/>
</dbReference>
<dbReference type="InterPro" id="IPR000209">
    <property type="entry name" value="Peptidase_S8/S53_dom"/>
</dbReference>
<organism evidence="10 11">
    <name type="scientific">Rapidithrix thailandica</name>
    <dbReference type="NCBI Taxonomy" id="413964"/>
    <lineage>
        <taxon>Bacteria</taxon>
        <taxon>Pseudomonadati</taxon>
        <taxon>Bacteroidota</taxon>
        <taxon>Cytophagia</taxon>
        <taxon>Cytophagales</taxon>
        <taxon>Flammeovirgaceae</taxon>
        <taxon>Rapidithrix</taxon>
    </lineage>
</organism>
<feature type="active site" description="Charge relay system" evidence="4 5">
    <location>
        <position position="441"/>
    </location>
</feature>
<feature type="chain" id="PRO_5043387468" evidence="7">
    <location>
        <begin position="25"/>
        <end position="772"/>
    </location>
</feature>
<dbReference type="NCBIfam" id="TIGR04183">
    <property type="entry name" value="Por_Secre_tail"/>
    <property type="match status" value="1"/>
</dbReference>
<dbReference type="SUPFAM" id="SSF52743">
    <property type="entry name" value="Subtilisin-like"/>
    <property type="match status" value="1"/>
</dbReference>
<feature type="domain" description="Secretion system C-terminal sorting" evidence="9">
    <location>
        <begin position="682"/>
        <end position="771"/>
    </location>
</feature>
<dbReference type="InterPro" id="IPR036852">
    <property type="entry name" value="Peptidase_S8/S53_dom_sf"/>
</dbReference>
<name>A0AAW9S2X1_9BACT</name>
<dbReference type="PANTHER" id="PTHR42884:SF14">
    <property type="entry name" value="NEUROENDOCRINE CONVERTASE 1"/>
    <property type="match status" value="1"/>
</dbReference>
<reference evidence="10 11" key="1">
    <citation type="submission" date="2024-04" db="EMBL/GenBank/DDBJ databases">
        <title>Novel genus in family Flammeovirgaceae.</title>
        <authorList>
            <person name="Nguyen T.H."/>
            <person name="Vuong T.Q."/>
            <person name="Le H."/>
            <person name="Kim S.-G."/>
        </authorList>
    </citation>
    <scope>NUCLEOTIDE SEQUENCE [LARGE SCALE GENOMIC DNA]</scope>
    <source>
        <strain evidence="10 11">JCM 23209</strain>
    </source>
</reference>
<gene>
    <name evidence="10" type="ORF">AAG747_05005</name>
</gene>
<feature type="signal peptide" evidence="7">
    <location>
        <begin position="1"/>
        <end position="24"/>
    </location>
</feature>
<dbReference type="PRINTS" id="PR00723">
    <property type="entry name" value="SUBTILISIN"/>
</dbReference>
<dbReference type="EMBL" id="JBDKWZ010000002">
    <property type="protein sequence ID" value="MEN7547254.1"/>
    <property type="molecule type" value="Genomic_DNA"/>
</dbReference>
<dbReference type="GO" id="GO:0016485">
    <property type="term" value="P:protein processing"/>
    <property type="evidence" value="ECO:0007669"/>
    <property type="project" value="TreeGrafter"/>
</dbReference>
<dbReference type="Pfam" id="PF18962">
    <property type="entry name" value="Por_Secre_tail"/>
    <property type="match status" value="1"/>
</dbReference>
<dbReference type="EC" id="3.4.-.-" evidence="10"/>
<sequence>MKIKSTLSFVVAFLLMGFLTEASAQDYYWSSNRKILLQKDKEVILVKAGENSSTERKLTQGKTIKALERVNRHSVLVRLSANDPSSLTEMTSISGNYTFSFKSSSGDKMIPTGEILFKPKKGIGIDKINQLVGEKLKVIKVKYGCYKVLIEDYSTLLKVANQLYESGLVEYSHPNFIMEITKHQNDPLYPDQYYLNNTGQFGGTAGIDINAPQAWSISTGIHTIRVAVIDDGVENHVDINGRVLQGFTPRDANGLGAPVNGSAHGQACAGIIAASRSNNEGIAGIAPCTDIVPVNIFNGGETTGDLADAIDWAWDEGQADVLSNSWGFNSSTAYFDNIVQAIGRARTQGRGGDGAIVVFASGNSHGAFSGVTFPASAPGVVTVGAVDRSGNIWGYSSRGSQMDLVAPSGNTNLNGDVRTTDRPGTNGYANGNYTTEFGGTSAACPQVAGVAALMLSVNPELTEAQVVSILRNTATNMGPSGFDNTYGYGRVNARLAVSSAVPKITGPSSICTSGSMSVVVPAGTSVSWSVNPSNALNFSQGGATTSFSRNGSYSGGATITATLNGGCGSKSISKSIGVGNLLPLDLRLRDSNTNNPVYFICRDQPTNVKAKHDSSAPVSSWQWNVSGAHITYNPSSSDNSLVTLRPYSNNVTVKIRAQNGCGWSEWSDVSPDIIPCGMFFTVYPNPSDTELFLLKNNAEAFLEKDFERSNVNGDLGPITLELYDFSGNRVRQYVFGLKDSSPKIDVSGFKKGLYILKIISKNVNETHQIVIE</sequence>
<evidence type="ECO:0000256" key="7">
    <source>
        <dbReference type="SAM" id="SignalP"/>
    </source>
</evidence>
<dbReference type="PROSITE" id="PS00136">
    <property type="entry name" value="SUBTILASE_ASP"/>
    <property type="match status" value="1"/>
</dbReference>
<dbReference type="Pfam" id="PF00082">
    <property type="entry name" value="Peptidase_S8"/>
    <property type="match status" value="1"/>
</dbReference>
<proteinExistence type="inferred from homology"/>
<evidence type="ECO:0000256" key="3">
    <source>
        <dbReference type="ARBA" id="ARBA00022825"/>
    </source>
</evidence>
<feature type="domain" description="Peptidase S8/S53" evidence="8">
    <location>
        <begin position="224"/>
        <end position="489"/>
    </location>
</feature>
<evidence type="ECO:0000256" key="4">
    <source>
        <dbReference type="PIRSR" id="PIRSR615500-1"/>
    </source>
</evidence>
<feature type="active site" description="Charge relay system" evidence="4 5">
    <location>
        <position position="264"/>
    </location>
</feature>
<keyword evidence="7" id="KW-0732">Signal</keyword>
<dbReference type="GO" id="GO:0004252">
    <property type="term" value="F:serine-type endopeptidase activity"/>
    <property type="evidence" value="ECO:0007669"/>
    <property type="project" value="UniProtKB-UniRule"/>
</dbReference>
<protein>
    <submittedName>
        <fullName evidence="10">S8/S53 family peptidase</fullName>
        <ecNumber evidence="10">3.4.-.-</ecNumber>
    </submittedName>
</protein>
<evidence type="ECO:0000256" key="2">
    <source>
        <dbReference type="ARBA" id="ARBA00022801"/>
    </source>
</evidence>
<evidence type="ECO:0000256" key="6">
    <source>
        <dbReference type="RuleBase" id="RU003355"/>
    </source>
</evidence>
<accession>A0AAW9S2X1</accession>
<dbReference type="InterPro" id="IPR023828">
    <property type="entry name" value="Peptidase_S8_Ser-AS"/>
</dbReference>
<dbReference type="PROSITE" id="PS51892">
    <property type="entry name" value="SUBTILASE"/>
    <property type="match status" value="1"/>
</dbReference>
<dbReference type="PROSITE" id="PS00138">
    <property type="entry name" value="SUBTILASE_SER"/>
    <property type="match status" value="1"/>
</dbReference>
<evidence type="ECO:0000256" key="5">
    <source>
        <dbReference type="PROSITE-ProRule" id="PRU01240"/>
    </source>
</evidence>
<dbReference type="InterPro" id="IPR026444">
    <property type="entry name" value="Secre_tail"/>
</dbReference>
<keyword evidence="2 5" id="KW-0378">Hydrolase</keyword>
<evidence type="ECO:0000259" key="9">
    <source>
        <dbReference type="Pfam" id="PF18962"/>
    </source>
</evidence>
<keyword evidence="3 5" id="KW-0720">Serine protease</keyword>
<dbReference type="InterPro" id="IPR015500">
    <property type="entry name" value="Peptidase_S8_subtilisin-rel"/>
</dbReference>
<comment type="similarity">
    <text evidence="5 6">Belongs to the peptidase S8 family.</text>
</comment>
<comment type="caution">
    <text evidence="10">The sequence shown here is derived from an EMBL/GenBank/DDBJ whole genome shotgun (WGS) entry which is preliminary data.</text>
</comment>
<evidence type="ECO:0000256" key="1">
    <source>
        <dbReference type="ARBA" id="ARBA00022670"/>
    </source>
</evidence>
<keyword evidence="1 5" id="KW-0645">Protease</keyword>
<evidence type="ECO:0000313" key="11">
    <source>
        <dbReference type="Proteomes" id="UP001403385"/>
    </source>
</evidence>